<evidence type="ECO:0000313" key="4">
    <source>
        <dbReference type="Proteomes" id="UP000199071"/>
    </source>
</evidence>
<gene>
    <name evidence="3" type="ORF">SAMN02982931_03064</name>
</gene>
<evidence type="ECO:0000256" key="1">
    <source>
        <dbReference type="SAM" id="MobiDB-lite"/>
    </source>
</evidence>
<feature type="transmembrane region" description="Helical" evidence="2">
    <location>
        <begin position="58"/>
        <end position="80"/>
    </location>
</feature>
<organism evidence="3 4">
    <name type="scientific">Bauldia litoralis</name>
    <dbReference type="NCBI Taxonomy" id="665467"/>
    <lineage>
        <taxon>Bacteria</taxon>
        <taxon>Pseudomonadati</taxon>
        <taxon>Pseudomonadota</taxon>
        <taxon>Alphaproteobacteria</taxon>
        <taxon>Hyphomicrobiales</taxon>
        <taxon>Kaistiaceae</taxon>
        <taxon>Bauldia</taxon>
    </lineage>
</organism>
<dbReference type="OrthoDB" id="7631247at2"/>
<keyword evidence="2" id="KW-0472">Membrane</keyword>
<sequence>MSYPADPPANRSKLPYRDDGRVAPPTRAEDPQAWDGPPPVWDPEPTARPAPRPNKSKGIVRALLLVVLVVAVAGGGLYAADRLGYLDLAGLTGGSTGGGSGGRPAAATRHVVFSGRAAELVAAEGNIIQEDTSTSPPTVWLRSRNKTANPTGATDGVTVTVPNAIVPRLEGRAVRVTVTAMTGGKDDPRPFAVAYSAGTNGTSGWFVFLPTRRMEDYSFTYNVPIGEMEGSDNVHRIAIWSDIGGSNGPLAVKEIFVSGE</sequence>
<name>A0A1G6D645_9HYPH</name>
<dbReference type="RefSeq" id="WP_090877486.1">
    <property type="nucleotide sequence ID" value="NZ_FMXQ01000006.1"/>
</dbReference>
<evidence type="ECO:0000313" key="3">
    <source>
        <dbReference type="EMBL" id="SDB40578.1"/>
    </source>
</evidence>
<feature type="region of interest" description="Disordered" evidence="1">
    <location>
        <begin position="1"/>
        <end position="55"/>
    </location>
</feature>
<accession>A0A1G6D645</accession>
<keyword evidence="4" id="KW-1185">Reference proteome</keyword>
<dbReference type="AlphaFoldDB" id="A0A1G6D645"/>
<dbReference type="EMBL" id="FMXQ01000006">
    <property type="protein sequence ID" value="SDB40578.1"/>
    <property type="molecule type" value="Genomic_DNA"/>
</dbReference>
<feature type="compositionally biased region" description="Pro residues" evidence="1">
    <location>
        <begin position="36"/>
        <end position="52"/>
    </location>
</feature>
<reference evidence="3 4" key="1">
    <citation type="submission" date="2016-10" db="EMBL/GenBank/DDBJ databases">
        <authorList>
            <person name="de Groot N.N."/>
        </authorList>
    </citation>
    <scope>NUCLEOTIDE SEQUENCE [LARGE SCALE GENOMIC DNA]</scope>
    <source>
        <strain evidence="3 4">ATCC 35022</strain>
    </source>
</reference>
<evidence type="ECO:0000256" key="2">
    <source>
        <dbReference type="SAM" id="Phobius"/>
    </source>
</evidence>
<proteinExistence type="predicted"/>
<dbReference type="Proteomes" id="UP000199071">
    <property type="component" value="Unassembled WGS sequence"/>
</dbReference>
<protein>
    <submittedName>
        <fullName evidence="3">Uncharacterized protein</fullName>
    </submittedName>
</protein>
<keyword evidence="2" id="KW-1133">Transmembrane helix</keyword>
<keyword evidence="2" id="KW-0812">Transmembrane</keyword>